<feature type="region of interest" description="Disordered" evidence="1">
    <location>
        <begin position="1"/>
        <end position="62"/>
    </location>
</feature>
<dbReference type="WBParaSite" id="PSAMB.scaffold491size49542.g6333.t1">
    <property type="protein sequence ID" value="PSAMB.scaffold491size49542.g6333.t1"/>
    <property type="gene ID" value="PSAMB.scaffold491size49542.g6333"/>
</dbReference>
<name>A0A914WRZ8_9BILA</name>
<dbReference type="Proteomes" id="UP000887566">
    <property type="component" value="Unplaced"/>
</dbReference>
<organism evidence="2 3">
    <name type="scientific">Plectus sambesii</name>
    <dbReference type="NCBI Taxonomy" id="2011161"/>
    <lineage>
        <taxon>Eukaryota</taxon>
        <taxon>Metazoa</taxon>
        <taxon>Ecdysozoa</taxon>
        <taxon>Nematoda</taxon>
        <taxon>Chromadorea</taxon>
        <taxon>Plectida</taxon>
        <taxon>Plectina</taxon>
        <taxon>Plectoidea</taxon>
        <taxon>Plectidae</taxon>
        <taxon>Plectus</taxon>
    </lineage>
</organism>
<dbReference type="WBParaSite" id="PSAMB.scaffold7959size6832.g30786.t1">
    <property type="protein sequence ID" value="PSAMB.scaffold7959size6832.g30786.t1"/>
    <property type="gene ID" value="PSAMB.scaffold7959size6832.g30786"/>
</dbReference>
<proteinExistence type="predicted"/>
<evidence type="ECO:0000313" key="3">
    <source>
        <dbReference type="WBParaSite" id="PSAMB.scaffold491size49542.g6333.t1"/>
    </source>
</evidence>
<keyword evidence="2" id="KW-1185">Reference proteome</keyword>
<evidence type="ECO:0000313" key="2">
    <source>
        <dbReference type="Proteomes" id="UP000887566"/>
    </source>
</evidence>
<evidence type="ECO:0000313" key="4">
    <source>
        <dbReference type="WBParaSite" id="PSAMB.scaffold7959size6832.g30786.t1"/>
    </source>
</evidence>
<evidence type="ECO:0000256" key="1">
    <source>
        <dbReference type="SAM" id="MobiDB-lite"/>
    </source>
</evidence>
<dbReference type="AlphaFoldDB" id="A0A914WRZ8"/>
<reference evidence="3 4" key="1">
    <citation type="submission" date="2022-11" db="UniProtKB">
        <authorList>
            <consortium name="WormBaseParasite"/>
        </authorList>
    </citation>
    <scope>IDENTIFICATION</scope>
</reference>
<accession>A0A914WRZ8</accession>
<sequence>KNGEEEVAVGAAPKNDAAEADANEQEDGPQELKEGNAAHPDDTDYKDDEEKSDNAKEDGHGA</sequence>
<feature type="compositionally biased region" description="Acidic residues" evidence="1">
    <location>
        <begin position="18"/>
        <end position="29"/>
    </location>
</feature>
<feature type="compositionally biased region" description="Basic and acidic residues" evidence="1">
    <location>
        <begin position="30"/>
        <end position="62"/>
    </location>
</feature>
<protein>
    <submittedName>
        <fullName evidence="3 4">Prothymosin alpha</fullName>
    </submittedName>
</protein>